<sequence>MANLEEIVSRKTENDSQWKARQQADRENLMALQDAAVMEITSSPEAYSHYLDLQGDNPAYSAGNIALAMVQDGDVTVFGTKEKWKMLGRFVPVSENGNGIHIFARSTFGKGYTLADAYDVRQTQGRPMKEVKLENDTREMESAMATLLNYAACQVVIDKELHTPAVYDPQRMEVAINPDYPDGGMFAAIATAVAHSRLHGKGYNTQYEYAECDLDAQSVSYLLCRRFGVKRELPDLAEMPALYEGWDTQERRQALDQIQKMSKQIGASVEKSITPQRSRVPMQHSGR</sequence>
<dbReference type="RefSeq" id="WP_212820276.1">
    <property type="nucleotide sequence ID" value="NZ_AP023415.1"/>
</dbReference>
<gene>
    <name evidence="2" type="ORF">MM35RIKEN_12660</name>
</gene>
<accession>A0A810PTF7</accession>
<evidence type="ECO:0000256" key="1">
    <source>
        <dbReference type="SAM" id="MobiDB-lite"/>
    </source>
</evidence>
<evidence type="ECO:0000313" key="3">
    <source>
        <dbReference type="Proteomes" id="UP000681343"/>
    </source>
</evidence>
<feature type="region of interest" description="Disordered" evidence="1">
    <location>
        <begin position="263"/>
        <end position="287"/>
    </location>
</feature>
<proteinExistence type="predicted"/>
<dbReference type="KEGG" id="vfa:MM35RIKEN_12660"/>
<dbReference type="Proteomes" id="UP000681343">
    <property type="component" value="Chromosome"/>
</dbReference>
<protein>
    <submittedName>
        <fullName evidence="2">Uncharacterized protein</fullName>
    </submittedName>
</protein>
<dbReference type="AlphaFoldDB" id="A0A810PTF7"/>
<organism evidence="2 3">
    <name type="scientific">Vescimonas fastidiosa</name>
    <dbReference type="NCBI Taxonomy" id="2714353"/>
    <lineage>
        <taxon>Bacteria</taxon>
        <taxon>Bacillati</taxon>
        <taxon>Bacillota</taxon>
        <taxon>Clostridia</taxon>
        <taxon>Eubacteriales</taxon>
        <taxon>Oscillospiraceae</taxon>
        <taxon>Vescimonas</taxon>
    </lineage>
</organism>
<dbReference type="EMBL" id="AP023415">
    <property type="protein sequence ID" value="BCK79074.1"/>
    <property type="molecule type" value="Genomic_DNA"/>
</dbReference>
<reference evidence="2" key="1">
    <citation type="submission" date="2020-09" db="EMBL/GenBank/DDBJ databases">
        <title>New species isolated from human feces.</title>
        <authorList>
            <person name="Kitahara M."/>
            <person name="Shigeno Y."/>
            <person name="Shime M."/>
            <person name="Matsumoto Y."/>
            <person name="Nakamura S."/>
            <person name="Motooka D."/>
            <person name="Fukuoka S."/>
            <person name="Nishikawa H."/>
            <person name="Benno Y."/>
        </authorList>
    </citation>
    <scope>NUCLEOTIDE SEQUENCE</scope>
    <source>
        <strain evidence="2">MM35</strain>
    </source>
</reference>
<keyword evidence="3" id="KW-1185">Reference proteome</keyword>
<evidence type="ECO:0000313" key="2">
    <source>
        <dbReference type="EMBL" id="BCK79074.1"/>
    </source>
</evidence>
<name>A0A810PTF7_9FIRM</name>